<dbReference type="EMBL" id="CP069370">
    <property type="protein sequence ID" value="QYZ71188.1"/>
    <property type="molecule type" value="Genomic_DNA"/>
</dbReference>
<dbReference type="RefSeq" id="WP_220663576.1">
    <property type="nucleotide sequence ID" value="NZ_CP069370.1"/>
</dbReference>
<protein>
    <submittedName>
        <fullName evidence="2">Uncharacterized protein</fullName>
    </submittedName>
</protein>
<keyword evidence="3" id="KW-1185">Reference proteome</keyword>
<feature type="chain" id="PRO_5034155737" evidence="1">
    <location>
        <begin position="18"/>
        <end position="124"/>
    </location>
</feature>
<proteinExistence type="predicted"/>
<accession>A0A8G1EEE4</accession>
<dbReference type="AlphaFoldDB" id="A0A8G1EEE4"/>
<feature type="signal peptide" evidence="1">
    <location>
        <begin position="1"/>
        <end position="17"/>
    </location>
</feature>
<sequence>MRLAPAIWLALALPASAGDLALYPAAQCAAFWLGREDYAQAGGWLDPDPLSVQRAAAFRAAALRLGPDRAAEIDARIADQRPRMARLHEAAIDWGDPQSIDLLEDLTQTCGAFAADSPELEGLR</sequence>
<organism evidence="2 3">
    <name type="scientific">Neotabrizicola shimadae</name>
    <dbReference type="NCBI Taxonomy" id="2807096"/>
    <lineage>
        <taxon>Bacteria</taxon>
        <taxon>Pseudomonadati</taxon>
        <taxon>Pseudomonadota</taxon>
        <taxon>Alphaproteobacteria</taxon>
        <taxon>Rhodobacterales</taxon>
        <taxon>Paracoccaceae</taxon>
        <taxon>Neotabrizicola</taxon>
    </lineage>
</organism>
<evidence type="ECO:0000256" key="1">
    <source>
        <dbReference type="SAM" id="SignalP"/>
    </source>
</evidence>
<keyword evidence="1" id="KW-0732">Signal</keyword>
<name>A0A8G1EEE4_9RHOB</name>
<dbReference type="Proteomes" id="UP000826300">
    <property type="component" value="Chromosome"/>
</dbReference>
<dbReference type="KEGG" id="nsm:JO391_06700"/>
<gene>
    <name evidence="2" type="ORF">JO391_06700</name>
</gene>
<evidence type="ECO:0000313" key="3">
    <source>
        <dbReference type="Proteomes" id="UP000826300"/>
    </source>
</evidence>
<evidence type="ECO:0000313" key="2">
    <source>
        <dbReference type="EMBL" id="QYZ71188.1"/>
    </source>
</evidence>
<reference evidence="2" key="1">
    <citation type="submission" date="2021-02" db="EMBL/GenBank/DDBJ databases">
        <title>Rhodobacter shimadae sp. nov., an aerobic anoxygenic phototrophic bacterium isolated from a hot spring.</title>
        <authorList>
            <person name="Muramatsu S."/>
            <person name="Haruta S."/>
            <person name="Hirose S."/>
            <person name="Hanada S."/>
        </authorList>
    </citation>
    <scope>NUCLEOTIDE SEQUENCE</scope>
    <source>
        <strain evidence="2">N10</strain>
    </source>
</reference>